<evidence type="ECO:0000313" key="2">
    <source>
        <dbReference type="EMBL" id="VEL39618.1"/>
    </source>
</evidence>
<evidence type="ECO:0000313" key="3">
    <source>
        <dbReference type="Proteomes" id="UP000784294"/>
    </source>
</evidence>
<dbReference type="Proteomes" id="UP000784294">
    <property type="component" value="Unassembled WGS sequence"/>
</dbReference>
<keyword evidence="3" id="KW-1185">Reference proteome</keyword>
<feature type="compositionally biased region" description="Polar residues" evidence="1">
    <location>
        <begin position="1"/>
        <end position="12"/>
    </location>
</feature>
<reference evidence="2" key="1">
    <citation type="submission" date="2018-11" db="EMBL/GenBank/DDBJ databases">
        <authorList>
            <consortium name="Pathogen Informatics"/>
        </authorList>
    </citation>
    <scope>NUCLEOTIDE SEQUENCE</scope>
</reference>
<dbReference type="AlphaFoldDB" id="A0A448XLM3"/>
<feature type="region of interest" description="Disordered" evidence="1">
    <location>
        <begin position="1"/>
        <end position="33"/>
    </location>
</feature>
<feature type="compositionally biased region" description="Low complexity" evidence="1">
    <location>
        <begin position="13"/>
        <end position="32"/>
    </location>
</feature>
<sequence length="90" mass="10007">MALPTGDTTTMRSGSNKNKNNNNDDGNNSIKNADNLDAMSELAVGQMCFDRELRVREMSHFNLQYLSAQSVGSAMWPAHSEKESRQGREV</sequence>
<comment type="caution">
    <text evidence="2">The sequence shown here is derived from an EMBL/GenBank/DDBJ whole genome shotgun (WGS) entry which is preliminary data.</text>
</comment>
<proteinExistence type="predicted"/>
<evidence type="ECO:0000256" key="1">
    <source>
        <dbReference type="SAM" id="MobiDB-lite"/>
    </source>
</evidence>
<gene>
    <name evidence="2" type="ORF">PXEA_LOCUS33058</name>
</gene>
<accession>A0A448XLM3</accession>
<dbReference type="EMBL" id="CAAALY010261947">
    <property type="protein sequence ID" value="VEL39618.1"/>
    <property type="molecule type" value="Genomic_DNA"/>
</dbReference>
<protein>
    <submittedName>
        <fullName evidence="2">Uncharacterized protein</fullName>
    </submittedName>
</protein>
<name>A0A448XLM3_9PLAT</name>
<organism evidence="2 3">
    <name type="scientific">Protopolystoma xenopodis</name>
    <dbReference type="NCBI Taxonomy" id="117903"/>
    <lineage>
        <taxon>Eukaryota</taxon>
        <taxon>Metazoa</taxon>
        <taxon>Spiralia</taxon>
        <taxon>Lophotrochozoa</taxon>
        <taxon>Platyhelminthes</taxon>
        <taxon>Monogenea</taxon>
        <taxon>Polyopisthocotylea</taxon>
        <taxon>Polystomatidea</taxon>
        <taxon>Polystomatidae</taxon>
        <taxon>Protopolystoma</taxon>
    </lineage>
</organism>